<dbReference type="InterPro" id="IPR019734">
    <property type="entry name" value="TPR_rpt"/>
</dbReference>
<dbReference type="AlphaFoldDB" id="A0A0F9V1S1"/>
<dbReference type="SUPFAM" id="SSF48452">
    <property type="entry name" value="TPR-like"/>
    <property type="match status" value="1"/>
</dbReference>
<reference evidence="1" key="1">
    <citation type="journal article" date="2015" name="Nature">
        <title>Complex archaea that bridge the gap between prokaryotes and eukaryotes.</title>
        <authorList>
            <person name="Spang A."/>
            <person name="Saw J.H."/>
            <person name="Jorgensen S.L."/>
            <person name="Zaremba-Niedzwiedzka K."/>
            <person name="Martijn J."/>
            <person name="Lind A.E."/>
            <person name="van Eijk R."/>
            <person name="Schleper C."/>
            <person name="Guy L."/>
            <person name="Ettema T.J."/>
        </authorList>
    </citation>
    <scope>NUCLEOTIDE SEQUENCE</scope>
</reference>
<sequence>MRYPMHAKHHIQESNSQPGHAARLLLQANLAYGESNSNGLSHIQRLQARQECRVYLEEVIALEPNSAVALGLLGRVEMDDGQLENAHGLFSASLEAQPNQAQQYANLGYWALKTERPALAEQHFVQALDCDRQSAAAFCGVAHAKRLQGQFDVAYLHYRRLLEAGTEWDSVYSGMFTCAQHLAVNKADSDLALDAIALLKHEGLPHQEIGRFVGAIIRQQYNLDNPEAEIVLEAASNDALLILALQKTLMPDPAVEELVAMLRRAILAEVAQTVELRDELQPLTLAIAQYADRTGYALAAEDDEERLVETVNSSLKAQIVMGESQEALTGSLMISAMYGALFHQDFAVQLGQWNPVDWPLALQPVLAASYYHRSEEEDIKQCFDEKADELCLDRTDVPQAWPAWSTLAYRAETSLKSLMAAELGIATDKLPDTLRIMVCGAQSGQRAMELARYLADVEVIAVDESLANIAKATRMAAESETRNIVFWPWSIAQQFVADGHQVHWIEVGRLPSPAMTELSLAALVNSASGSGAVVHLHTAIAEQTAGDQQMRKLITEHGLQPTRSTLRQLRRMVLTNRQDVTWQALANEDDFYSLGGCRDRWFKPQDETQLKDLMAMVSNEVEWKLVKARDEDGHSLATKPVQTQIQAEALGSEVQSLMGQNLSVYFQRRR</sequence>
<dbReference type="EMBL" id="LAZR01000474">
    <property type="protein sequence ID" value="KKN67446.1"/>
    <property type="molecule type" value="Genomic_DNA"/>
</dbReference>
<organism evidence="1">
    <name type="scientific">marine sediment metagenome</name>
    <dbReference type="NCBI Taxonomy" id="412755"/>
    <lineage>
        <taxon>unclassified sequences</taxon>
        <taxon>metagenomes</taxon>
        <taxon>ecological metagenomes</taxon>
    </lineage>
</organism>
<name>A0A0F9V1S1_9ZZZZ</name>
<protein>
    <submittedName>
        <fullName evidence="1">Uncharacterized protein</fullName>
    </submittedName>
</protein>
<dbReference type="SMART" id="SM00028">
    <property type="entry name" value="TPR"/>
    <property type="match status" value="3"/>
</dbReference>
<proteinExistence type="predicted"/>
<dbReference type="InterPro" id="IPR011990">
    <property type="entry name" value="TPR-like_helical_dom_sf"/>
</dbReference>
<gene>
    <name evidence="1" type="ORF">LCGC14_0461190</name>
</gene>
<evidence type="ECO:0000313" key="1">
    <source>
        <dbReference type="EMBL" id="KKN67446.1"/>
    </source>
</evidence>
<comment type="caution">
    <text evidence="1">The sequence shown here is derived from an EMBL/GenBank/DDBJ whole genome shotgun (WGS) entry which is preliminary data.</text>
</comment>
<dbReference type="Gene3D" id="1.25.40.10">
    <property type="entry name" value="Tetratricopeptide repeat domain"/>
    <property type="match status" value="1"/>
</dbReference>
<accession>A0A0F9V1S1</accession>